<sequence length="407" mass="45409">MPLTKIECDRAVCPPDKSLKKFADEKGMYLEVTAAGGKYWRLKYRHAGKEKRLALGVFPDVSLAQARKARDLAREALAKGDDPGQIKREAKLTRAINDANTFELVARQWWAHWKGLKSTRHADYVLRRLEADVFPALGGRPVASVTAPGLLAMAKTIEARGAVDIAKRSLQTCGQIMRFAVAHGLIERNPAADVKPSDALKPHKKTNYARLDAKELPELLRKIEAYQGSPYTRLAIKLMSLTFVRTGELIAAQWDEFDLQAAQWRIPASRMKMKTPHIVPLAPQAVEVLQILHTVSGGRALLFPGERDHAKHLSNNTILKALQRMGYQYRMTGHGFRGMASTILHEQGYGHHLIELQLAHMERDTVAAAYNHATYLTDRAAMMAAWADHLDKLRKGADVVSLPKRAA</sequence>
<dbReference type="InterPro" id="IPR050808">
    <property type="entry name" value="Phage_Integrase"/>
</dbReference>
<dbReference type="PANTHER" id="PTHR30629">
    <property type="entry name" value="PROPHAGE INTEGRASE"/>
    <property type="match status" value="1"/>
</dbReference>
<evidence type="ECO:0000256" key="1">
    <source>
        <dbReference type="ARBA" id="ARBA00008857"/>
    </source>
</evidence>
<comment type="similarity">
    <text evidence="1">Belongs to the 'phage' integrase family.</text>
</comment>
<dbReference type="InterPro" id="IPR011010">
    <property type="entry name" value="DNA_brk_join_enz"/>
</dbReference>
<dbReference type="PANTHER" id="PTHR30629:SF2">
    <property type="entry name" value="PROPHAGE INTEGRASE INTS-RELATED"/>
    <property type="match status" value="1"/>
</dbReference>
<dbReference type="GO" id="GO:0003677">
    <property type="term" value="F:DNA binding"/>
    <property type="evidence" value="ECO:0007669"/>
    <property type="project" value="UniProtKB-KW"/>
</dbReference>
<evidence type="ECO:0000256" key="4">
    <source>
        <dbReference type="ARBA" id="ARBA00023172"/>
    </source>
</evidence>
<keyword evidence="7" id="KW-1185">Reference proteome</keyword>
<feature type="domain" description="Tyr recombinase" evidence="5">
    <location>
        <begin position="206"/>
        <end position="383"/>
    </location>
</feature>
<dbReference type="InterPro" id="IPR025166">
    <property type="entry name" value="Integrase_DNA_bind_dom"/>
</dbReference>
<keyword evidence="2" id="KW-0229">DNA integration</keyword>
<keyword evidence="3" id="KW-0238">DNA-binding</keyword>
<dbReference type="InterPro" id="IPR013762">
    <property type="entry name" value="Integrase-like_cat_sf"/>
</dbReference>
<dbReference type="Pfam" id="PF00589">
    <property type="entry name" value="Phage_integrase"/>
    <property type="match status" value="1"/>
</dbReference>
<comment type="caution">
    <text evidence="6">The sequence shown here is derived from an EMBL/GenBank/DDBJ whole genome shotgun (WGS) entry which is preliminary data.</text>
</comment>
<dbReference type="InterPro" id="IPR038488">
    <property type="entry name" value="Integrase_DNA-bd_sf"/>
</dbReference>
<evidence type="ECO:0000313" key="7">
    <source>
        <dbReference type="Proteomes" id="UP000185911"/>
    </source>
</evidence>
<dbReference type="AlphaFoldDB" id="A0A1Q8YAT0"/>
<dbReference type="Pfam" id="PF13356">
    <property type="entry name" value="Arm-DNA-bind_3"/>
    <property type="match status" value="1"/>
</dbReference>
<dbReference type="GO" id="GO:0006310">
    <property type="term" value="P:DNA recombination"/>
    <property type="evidence" value="ECO:0007669"/>
    <property type="project" value="UniProtKB-KW"/>
</dbReference>
<dbReference type="InterPro" id="IPR010998">
    <property type="entry name" value="Integrase_recombinase_N"/>
</dbReference>
<organism evidence="6 7">
    <name type="scientific">Rhodoferax antarcticus ANT.BR</name>
    <dbReference type="NCBI Taxonomy" id="1111071"/>
    <lineage>
        <taxon>Bacteria</taxon>
        <taxon>Pseudomonadati</taxon>
        <taxon>Pseudomonadota</taxon>
        <taxon>Betaproteobacteria</taxon>
        <taxon>Burkholderiales</taxon>
        <taxon>Comamonadaceae</taxon>
        <taxon>Rhodoferax</taxon>
    </lineage>
</organism>
<evidence type="ECO:0000313" key="6">
    <source>
        <dbReference type="EMBL" id="OLP05148.1"/>
    </source>
</evidence>
<dbReference type="InterPro" id="IPR053876">
    <property type="entry name" value="Phage_int_M"/>
</dbReference>
<dbReference type="EMBL" id="MSYM01000018">
    <property type="protein sequence ID" value="OLP05148.1"/>
    <property type="molecule type" value="Genomic_DNA"/>
</dbReference>
<dbReference type="STRING" id="81479.RA876_13605"/>
<dbReference type="Pfam" id="PF22022">
    <property type="entry name" value="Phage_int_M"/>
    <property type="match status" value="1"/>
</dbReference>
<accession>A0A1Q8YAT0</accession>
<keyword evidence="4" id="KW-0233">DNA recombination</keyword>
<dbReference type="CDD" id="cd00801">
    <property type="entry name" value="INT_P4_C"/>
    <property type="match status" value="1"/>
</dbReference>
<dbReference type="SUPFAM" id="SSF56349">
    <property type="entry name" value="DNA breaking-rejoining enzymes"/>
    <property type="match status" value="1"/>
</dbReference>
<dbReference type="RefSeq" id="WP_075587997.1">
    <property type="nucleotide sequence ID" value="NZ_MSYM01000018.1"/>
</dbReference>
<dbReference type="GO" id="GO:0015074">
    <property type="term" value="P:DNA integration"/>
    <property type="evidence" value="ECO:0007669"/>
    <property type="project" value="UniProtKB-KW"/>
</dbReference>
<dbReference type="Gene3D" id="1.10.443.10">
    <property type="entry name" value="Intergrase catalytic core"/>
    <property type="match status" value="1"/>
</dbReference>
<dbReference type="Gene3D" id="3.30.160.390">
    <property type="entry name" value="Integrase, DNA-binding domain"/>
    <property type="match status" value="1"/>
</dbReference>
<dbReference type="Gene3D" id="1.10.150.130">
    <property type="match status" value="1"/>
</dbReference>
<name>A0A1Q8YAT0_9BURK</name>
<evidence type="ECO:0000259" key="5">
    <source>
        <dbReference type="PROSITE" id="PS51898"/>
    </source>
</evidence>
<reference evidence="6 7" key="1">
    <citation type="submission" date="2017-01" db="EMBL/GenBank/DDBJ databases">
        <title>Genome sequence of Rhodoferax antarcticus ANT.BR, a psychrophilic purple nonsulfur bacterium from an Antarctic microbial mat.</title>
        <authorList>
            <person name="Baker J."/>
            <person name="Riester C."/>
            <person name="Skinner B."/>
            <person name="Newell A."/>
            <person name="Swingley W."/>
            <person name="Madigan M."/>
            <person name="Jung D."/>
            <person name="Asao M."/>
            <person name="Chen M."/>
            <person name="Loughlin P."/>
            <person name="Pan H."/>
            <person name="Lin S."/>
            <person name="Li N."/>
            <person name="Shaw J."/>
            <person name="Prado M."/>
            <person name="Sherman C."/>
            <person name="Li X."/>
            <person name="Tang J."/>
            <person name="Blankenship R."/>
            <person name="Zhao T."/>
            <person name="Touchman J."/>
            <person name="Sattley M."/>
        </authorList>
    </citation>
    <scope>NUCLEOTIDE SEQUENCE [LARGE SCALE GENOMIC DNA]</scope>
    <source>
        <strain evidence="6 7">ANT.BR</strain>
    </source>
</reference>
<dbReference type="Proteomes" id="UP000185911">
    <property type="component" value="Unassembled WGS sequence"/>
</dbReference>
<dbReference type="PROSITE" id="PS51898">
    <property type="entry name" value="TYR_RECOMBINASE"/>
    <property type="match status" value="1"/>
</dbReference>
<evidence type="ECO:0000256" key="3">
    <source>
        <dbReference type="ARBA" id="ARBA00023125"/>
    </source>
</evidence>
<gene>
    <name evidence="6" type="ORF">BLL52_3969</name>
</gene>
<dbReference type="InterPro" id="IPR002104">
    <property type="entry name" value="Integrase_catalytic"/>
</dbReference>
<evidence type="ECO:0000256" key="2">
    <source>
        <dbReference type="ARBA" id="ARBA00022908"/>
    </source>
</evidence>
<proteinExistence type="inferred from homology"/>
<protein>
    <submittedName>
        <fullName evidence="6">Prophage integrase protein</fullName>
    </submittedName>
</protein>